<protein>
    <recommendedName>
        <fullName evidence="4">LysR family transcriptional regulator</fullName>
    </recommendedName>
</protein>
<reference evidence="3" key="1">
    <citation type="journal article" date="2019" name="Int. J. Syst. Evol. Microbiol.">
        <title>The Global Catalogue of Microorganisms (GCM) 10K type strain sequencing project: providing services to taxonomists for standard genome sequencing and annotation.</title>
        <authorList>
            <consortium name="The Broad Institute Genomics Platform"/>
            <consortium name="The Broad Institute Genome Sequencing Center for Infectious Disease"/>
            <person name="Wu L."/>
            <person name="Ma J."/>
        </authorList>
    </citation>
    <scope>NUCLEOTIDE SEQUENCE [LARGE SCALE GENOMIC DNA]</scope>
    <source>
        <strain evidence="3">JCM 4087</strain>
    </source>
</reference>
<feature type="compositionally biased region" description="Basic residues" evidence="1">
    <location>
        <begin position="42"/>
        <end position="51"/>
    </location>
</feature>
<gene>
    <name evidence="2" type="ORF">GCM10020221_32850</name>
</gene>
<dbReference type="Proteomes" id="UP001501102">
    <property type="component" value="Unassembled WGS sequence"/>
</dbReference>
<sequence>MGRARCVRPHGRTLSLTAAGRTFLAAVERALADVDRAAELRTRRRGPRRRQDRFGLPAHDGSETVPELIRAFRA</sequence>
<evidence type="ECO:0000313" key="3">
    <source>
        <dbReference type="Proteomes" id="UP001501102"/>
    </source>
</evidence>
<feature type="region of interest" description="Disordered" evidence="1">
    <location>
        <begin position="42"/>
        <end position="61"/>
    </location>
</feature>
<proteinExistence type="predicted"/>
<dbReference type="EMBL" id="BAAAXZ010000124">
    <property type="protein sequence ID" value="GAA2934547.1"/>
    <property type="molecule type" value="Genomic_DNA"/>
</dbReference>
<evidence type="ECO:0008006" key="4">
    <source>
        <dbReference type="Google" id="ProtNLM"/>
    </source>
</evidence>
<name>A0ABP6JJH6_STRTU</name>
<evidence type="ECO:0000313" key="2">
    <source>
        <dbReference type="EMBL" id="GAA2934547.1"/>
    </source>
</evidence>
<keyword evidence="3" id="KW-1185">Reference proteome</keyword>
<organism evidence="2 3">
    <name type="scientific">Streptomyces thioluteus</name>
    <dbReference type="NCBI Taxonomy" id="66431"/>
    <lineage>
        <taxon>Bacteria</taxon>
        <taxon>Bacillati</taxon>
        <taxon>Actinomycetota</taxon>
        <taxon>Actinomycetes</taxon>
        <taxon>Kitasatosporales</taxon>
        <taxon>Streptomycetaceae</taxon>
        <taxon>Streptomyces</taxon>
    </lineage>
</organism>
<evidence type="ECO:0000256" key="1">
    <source>
        <dbReference type="SAM" id="MobiDB-lite"/>
    </source>
</evidence>
<comment type="caution">
    <text evidence="2">The sequence shown here is derived from an EMBL/GenBank/DDBJ whole genome shotgun (WGS) entry which is preliminary data.</text>
</comment>
<accession>A0ABP6JJH6</accession>